<dbReference type="EMBL" id="CP060035">
    <property type="protein sequence ID" value="QOT71843.1"/>
    <property type="molecule type" value="Genomic_DNA"/>
</dbReference>
<evidence type="ECO:0000259" key="1">
    <source>
        <dbReference type="Pfam" id="PF10546"/>
    </source>
</evidence>
<organism evidence="2 3">
    <name type="scientific">Sphingobium fuliginis (strain ATCC 27551)</name>
    <dbReference type="NCBI Taxonomy" id="336203"/>
    <lineage>
        <taxon>Bacteria</taxon>
        <taxon>Pseudomonadati</taxon>
        <taxon>Pseudomonadota</taxon>
        <taxon>Alphaproteobacteria</taxon>
        <taxon>Sphingomonadales</taxon>
        <taxon>Sphingomonadaceae</taxon>
        <taxon>Sphingobium</taxon>
    </lineage>
</organism>
<evidence type="ECO:0000313" key="2">
    <source>
        <dbReference type="EMBL" id="QOT71843.1"/>
    </source>
</evidence>
<name>A0A7M2GGY5_SPHSA</name>
<proteinExistence type="predicted"/>
<dbReference type="RefSeq" id="WP_025549120.1">
    <property type="nucleotide sequence ID" value="NZ_BATN01000033.1"/>
</dbReference>
<reference evidence="3" key="1">
    <citation type="submission" date="2020-08" db="EMBL/GenBank/DDBJ databases">
        <title>Complete genome sequence of Sphingobium barthaii strain KK22, a high-molecular-weight polycyclic aromatic hydrocarbon-degrading soil bacterium.</title>
        <authorList>
            <person name="Mori J.F."/>
            <person name="Kanaly R.A."/>
        </authorList>
    </citation>
    <scope>NUCLEOTIDE SEQUENCE [LARGE SCALE GENOMIC DNA]</scope>
    <source>
        <strain evidence="3">KK22</strain>
    </source>
</reference>
<accession>A0A7M2GGY5</accession>
<evidence type="ECO:0000313" key="3">
    <source>
        <dbReference type="Proteomes" id="UP000593663"/>
    </source>
</evidence>
<dbReference type="Proteomes" id="UP000593663">
    <property type="component" value="Chromosome 1"/>
</dbReference>
<gene>
    <name evidence="2" type="ORF">H5V43_01280</name>
</gene>
<dbReference type="KEGG" id="sbar:H5V43_01280"/>
<dbReference type="AlphaFoldDB" id="A0A7M2GGY5"/>
<feature type="domain" description="Bacteriophage Mx8 p63 C-terminal" evidence="1">
    <location>
        <begin position="230"/>
        <end position="326"/>
    </location>
</feature>
<dbReference type="InterPro" id="IPR018874">
    <property type="entry name" value="Phage_Mx8_p63_C"/>
</dbReference>
<protein>
    <recommendedName>
        <fullName evidence="1">Bacteriophage Mx8 p63 C-terminal domain-containing protein</fullName>
    </recommendedName>
</protein>
<dbReference type="Pfam" id="PF10546">
    <property type="entry name" value="P63C"/>
    <property type="match status" value="1"/>
</dbReference>
<sequence length="373" mass="42287">MPEILFNSMLAIPSKHIYQCPIASMEAQLARSIQSAGGDARAKSLSTERRREIAKQAAQARWAKINDPNTLPTTSHLGSLTIGEISVDAYRLRDGRRVISKKGMADILGLKSSGGNAFLRTMTRKGVRSEIPDETWEKIENPIFFKIIELDSKTDAGVTADGYEADTLIDCCKAIVAAQQTEKLHGSQYFLYVRAEVIIRAAAKLGITALVDAAVQYTPDHRRGEYQALFERFILDECREWEQEFPRKYLDMIYNLYGLKRIDPDSTRTPRFFGKFTRKYIYAPLAHSKGAILEELDKKNPVVYTNGGRRYKMHSFLSDEIGLPALRQHLWQVIGIGSICNSRDQFERNFYRAFPEATPIGHQWDLLDGDIDV</sequence>